<dbReference type="RefSeq" id="WP_027048464.1">
    <property type="nucleotide sequence ID" value="NZ_CP025257.1"/>
</dbReference>
<evidence type="ECO:0000259" key="2">
    <source>
        <dbReference type="Pfam" id="PF01569"/>
    </source>
</evidence>
<reference evidence="3 4" key="1">
    <citation type="submission" date="2017-12" db="EMBL/GenBank/DDBJ databases">
        <title>Mesoplasma syrphidae YJS, Complete Genome.</title>
        <authorList>
            <person name="Knight T.F."/>
            <person name="Citino T."/>
            <person name="Rubinstein R."/>
            <person name="Neuschaefer Z."/>
        </authorList>
    </citation>
    <scope>NUCLEOTIDE SEQUENCE [LARGE SCALE GENOMIC DNA]</scope>
    <source>
        <strain evidence="3 4">YJS</strain>
    </source>
</reference>
<name>A0A2K9BYB4_9MOLU</name>
<feature type="transmembrane region" description="Helical" evidence="1">
    <location>
        <begin position="51"/>
        <end position="75"/>
    </location>
</feature>
<keyword evidence="4" id="KW-1185">Reference proteome</keyword>
<feature type="domain" description="Phosphatidic acid phosphatase type 2/haloperoxidase" evidence="2">
    <location>
        <begin position="186"/>
        <end position="358"/>
    </location>
</feature>
<dbReference type="SUPFAM" id="SSF48317">
    <property type="entry name" value="Acid phosphatase/Vanadium-dependent haloperoxidase"/>
    <property type="match status" value="1"/>
</dbReference>
<dbReference type="OrthoDB" id="394310at2"/>
<sequence>MINFKNYKWILVPAILLLVFASIGFVVSTFYDLEAAEWLGKGMRYQTIKFVVVFYSYIGMTIWSIPLCIAAFIWLETFYSFKKTKKDSWFKANSKSIWYVYLLWFVLWAVANIHLLYKARFIDQGWGIGINVDYVTTWVYGFISRVIAFISEATIYMGVIYLLRFKLAKSNFLYNRGYWIDGVKVVSFIVISYIILLFIKHSFGRPYYMNLKSVYETTILQEAINEGIIDLNSPESLAKFYESQSKNLWGNAEVYLPWYEINGNWFYNLKFWIPGLANIADAPGGWRDIDFPSGHTLAMFCFLSNIFYFVGRNKPKVSKLTKTATYLWIPHLLIMMTTLCVARSHWLTDVFFSCMVSIPGMYLIAFKAEKVCLKINLRWANKCKESVGDANLVFNNKRAFLGIEKYGTIWNLKSFKYSANFDNKVDKHIKKIKVQKSQLTISLNTDNDFAKKQIKSLRKE</sequence>
<dbReference type="InterPro" id="IPR000326">
    <property type="entry name" value="PAP2/HPO"/>
</dbReference>
<dbReference type="EMBL" id="CP025257">
    <property type="protein sequence ID" value="AUF83358.1"/>
    <property type="molecule type" value="Genomic_DNA"/>
</dbReference>
<feature type="transmembrane region" description="Helical" evidence="1">
    <location>
        <begin position="9"/>
        <end position="31"/>
    </location>
</feature>
<keyword evidence="1" id="KW-0812">Transmembrane</keyword>
<feature type="transmembrane region" description="Helical" evidence="1">
    <location>
        <begin position="96"/>
        <end position="117"/>
    </location>
</feature>
<dbReference type="Pfam" id="PF01569">
    <property type="entry name" value="PAP2"/>
    <property type="match status" value="1"/>
</dbReference>
<keyword evidence="1" id="KW-0472">Membrane</keyword>
<feature type="transmembrane region" description="Helical" evidence="1">
    <location>
        <begin position="137"/>
        <end position="163"/>
    </location>
</feature>
<gene>
    <name evidence="3" type="ORF">CXP39_00860</name>
</gene>
<dbReference type="AlphaFoldDB" id="A0A2K9BYB4"/>
<evidence type="ECO:0000313" key="4">
    <source>
        <dbReference type="Proteomes" id="UP000233419"/>
    </source>
</evidence>
<organism evidence="3 4">
    <name type="scientific">Mesoplasma syrphidae</name>
    <dbReference type="NCBI Taxonomy" id="225999"/>
    <lineage>
        <taxon>Bacteria</taxon>
        <taxon>Bacillati</taxon>
        <taxon>Mycoplasmatota</taxon>
        <taxon>Mollicutes</taxon>
        <taxon>Entomoplasmatales</taxon>
        <taxon>Entomoplasmataceae</taxon>
        <taxon>Mesoplasma</taxon>
    </lineage>
</organism>
<feature type="transmembrane region" description="Helical" evidence="1">
    <location>
        <begin position="323"/>
        <end position="344"/>
    </location>
</feature>
<accession>A0A2K9BYB4</accession>
<dbReference type="KEGG" id="msyr:CXP39_00860"/>
<dbReference type="CDD" id="cd01610">
    <property type="entry name" value="PAP2_like"/>
    <property type="match status" value="1"/>
</dbReference>
<feature type="transmembrane region" description="Helical" evidence="1">
    <location>
        <begin position="183"/>
        <end position="203"/>
    </location>
</feature>
<keyword evidence="1" id="KW-1133">Transmembrane helix</keyword>
<protein>
    <submittedName>
        <fullName evidence="3">Phosphatase PAP2 family protein</fullName>
    </submittedName>
</protein>
<dbReference type="InterPro" id="IPR036938">
    <property type="entry name" value="PAP2/HPO_sf"/>
</dbReference>
<evidence type="ECO:0000313" key="3">
    <source>
        <dbReference type="EMBL" id="AUF83358.1"/>
    </source>
</evidence>
<evidence type="ECO:0000256" key="1">
    <source>
        <dbReference type="SAM" id="Phobius"/>
    </source>
</evidence>
<dbReference type="Proteomes" id="UP000233419">
    <property type="component" value="Chromosome"/>
</dbReference>
<feature type="transmembrane region" description="Helical" evidence="1">
    <location>
        <begin position="293"/>
        <end position="311"/>
    </location>
</feature>
<proteinExistence type="predicted"/>